<dbReference type="CDD" id="cd02966">
    <property type="entry name" value="TlpA_like_family"/>
    <property type="match status" value="1"/>
</dbReference>
<dbReference type="PANTHER" id="PTHR42852">
    <property type="entry name" value="THIOL:DISULFIDE INTERCHANGE PROTEIN DSBE"/>
    <property type="match status" value="1"/>
</dbReference>
<dbReference type="PROSITE" id="PS51257">
    <property type="entry name" value="PROKAR_LIPOPROTEIN"/>
    <property type="match status" value="1"/>
</dbReference>
<accession>A0ABU7I6D1</accession>
<dbReference type="Pfam" id="PF00578">
    <property type="entry name" value="AhpC-TSA"/>
    <property type="match status" value="1"/>
</dbReference>
<dbReference type="InterPro" id="IPR000866">
    <property type="entry name" value="AhpC/TSA"/>
</dbReference>
<evidence type="ECO:0000259" key="1">
    <source>
        <dbReference type="PROSITE" id="PS51352"/>
    </source>
</evidence>
<dbReference type="PANTHER" id="PTHR42852:SF13">
    <property type="entry name" value="PROTEIN DIPZ"/>
    <property type="match status" value="1"/>
</dbReference>
<dbReference type="Gene3D" id="3.40.30.10">
    <property type="entry name" value="Glutaredoxin"/>
    <property type="match status" value="1"/>
</dbReference>
<gene>
    <name evidence="2" type="ORF">VRU48_07360</name>
</gene>
<evidence type="ECO:0000313" key="3">
    <source>
        <dbReference type="Proteomes" id="UP001336835"/>
    </source>
</evidence>
<dbReference type="PROSITE" id="PS51352">
    <property type="entry name" value="THIOREDOXIN_2"/>
    <property type="match status" value="1"/>
</dbReference>
<dbReference type="InterPro" id="IPR050553">
    <property type="entry name" value="Thioredoxin_ResA/DsbE_sf"/>
</dbReference>
<sequence length="283" mass="31834">MEIKNNLFVLVLSVGFLAACQPAHDKASQSTVTKKADSATKQVAADSVAKSELIAVKAPLDFRGFWSYYTSNIKLYEDFVAHNVDGKVMDKTTFLQQMKTEHYLPMLLTSSDSKPHYQLFRIPKGTDPNIGTYMRQFAADELKYDQMKGKPIPAFSFKDINGKLYTSANTKGKIVLFKCWFIGCVACVQEMPALNELVQQYKDRNDILFVSLAIDAKAELQAFLAKTKFDYATVPNQEHYMAEKLMVNAYPTHFLIDKNGLLVNVVSEEVAIASLLEREVAKN</sequence>
<keyword evidence="3" id="KW-1185">Reference proteome</keyword>
<dbReference type="InterPro" id="IPR013766">
    <property type="entry name" value="Thioredoxin_domain"/>
</dbReference>
<dbReference type="SUPFAM" id="SSF52833">
    <property type="entry name" value="Thioredoxin-like"/>
    <property type="match status" value="1"/>
</dbReference>
<feature type="domain" description="Thioredoxin" evidence="1">
    <location>
        <begin position="146"/>
        <end position="283"/>
    </location>
</feature>
<dbReference type="RefSeq" id="WP_330107276.1">
    <property type="nucleotide sequence ID" value="NZ_JAZDQT010000001.1"/>
</dbReference>
<name>A0ABU7I6D1_9SPHI</name>
<proteinExistence type="predicted"/>
<dbReference type="InterPro" id="IPR036249">
    <property type="entry name" value="Thioredoxin-like_sf"/>
</dbReference>
<dbReference type="EMBL" id="JAZDQT010000001">
    <property type="protein sequence ID" value="MEE1944917.1"/>
    <property type="molecule type" value="Genomic_DNA"/>
</dbReference>
<organism evidence="2 3">
    <name type="scientific">Pedobacter albus</name>
    <dbReference type="NCBI Taxonomy" id="3113905"/>
    <lineage>
        <taxon>Bacteria</taxon>
        <taxon>Pseudomonadati</taxon>
        <taxon>Bacteroidota</taxon>
        <taxon>Sphingobacteriia</taxon>
        <taxon>Sphingobacteriales</taxon>
        <taxon>Sphingobacteriaceae</taxon>
        <taxon>Pedobacter</taxon>
    </lineage>
</organism>
<comment type="caution">
    <text evidence="2">The sequence shown here is derived from an EMBL/GenBank/DDBJ whole genome shotgun (WGS) entry which is preliminary data.</text>
</comment>
<protein>
    <submittedName>
        <fullName evidence="2">TlpA disulfide reductase family protein</fullName>
    </submittedName>
</protein>
<evidence type="ECO:0000313" key="2">
    <source>
        <dbReference type="EMBL" id="MEE1944917.1"/>
    </source>
</evidence>
<reference evidence="2 3" key="1">
    <citation type="submission" date="2024-01" db="EMBL/GenBank/DDBJ databases">
        <title>Pedobacter sp. nov., isolated from fresh soil.</title>
        <authorList>
            <person name="Le N.T.T."/>
        </authorList>
    </citation>
    <scope>NUCLEOTIDE SEQUENCE [LARGE SCALE GENOMIC DNA]</scope>
    <source>
        <strain evidence="2 3">KR3-3</strain>
    </source>
</reference>
<dbReference type="Proteomes" id="UP001336835">
    <property type="component" value="Unassembled WGS sequence"/>
</dbReference>